<comment type="caution">
    <text evidence="2">The sequence shown here is derived from an EMBL/GenBank/DDBJ whole genome shotgun (WGS) entry which is preliminary data.</text>
</comment>
<reference evidence="2 3" key="1">
    <citation type="submission" date="2019-11" db="EMBL/GenBank/DDBJ databases">
        <title>Draft Whole-Genome sequence of the marine photosynthetic bacterium Rhodovulum strictum DSM 11289.</title>
        <authorList>
            <person name="Kyndt J.A."/>
            <person name="Meyer T.E."/>
        </authorList>
    </citation>
    <scope>NUCLEOTIDE SEQUENCE [LARGE SCALE GENOMIC DNA]</scope>
    <source>
        <strain evidence="2 3">DSM 11289</strain>
    </source>
</reference>
<keyword evidence="3" id="KW-1185">Reference proteome</keyword>
<accession>A0A844BKL2</accession>
<name>A0A844BKL2_9RHOB</name>
<gene>
    <name evidence="2" type="ORF">GH815_05935</name>
</gene>
<feature type="region of interest" description="Disordered" evidence="1">
    <location>
        <begin position="100"/>
        <end position="121"/>
    </location>
</feature>
<feature type="region of interest" description="Disordered" evidence="1">
    <location>
        <begin position="149"/>
        <end position="184"/>
    </location>
</feature>
<dbReference type="RefSeq" id="WP_153747837.1">
    <property type="nucleotide sequence ID" value="NZ_BAAADI010000008.1"/>
</dbReference>
<evidence type="ECO:0000313" key="3">
    <source>
        <dbReference type="Proteomes" id="UP000466730"/>
    </source>
</evidence>
<organism evidence="2 3">
    <name type="scientific">Rhodovulum strictum</name>
    <dbReference type="NCBI Taxonomy" id="58314"/>
    <lineage>
        <taxon>Bacteria</taxon>
        <taxon>Pseudomonadati</taxon>
        <taxon>Pseudomonadota</taxon>
        <taxon>Alphaproteobacteria</taxon>
        <taxon>Rhodobacterales</taxon>
        <taxon>Paracoccaceae</taxon>
        <taxon>Rhodovulum</taxon>
    </lineage>
</organism>
<dbReference type="PROSITE" id="PS51257">
    <property type="entry name" value="PROKAR_LIPOPROTEIN"/>
    <property type="match status" value="1"/>
</dbReference>
<dbReference type="OrthoDB" id="7798282at2"/>
<evidence type="ECO:0000256" key="1">
    <source>
        <dbReference type="SAM" id="MobiDB-lite"/>
    </source>
</evidence>
<proteinExistence type="predicted"/>
<feature type="compositionally biased region" description="Low complexity" evidence="1">
    <location>
        <begin position="173"/>
        <end position="184"/>
    </location>
</feature>
<sequence>MVGASKILTVSYGTFSCTLEGFEDSFGMMKAIAEYFRDLAAEDRYFGAEPPNPDAGMLKRIAEREIRSRVEARVGEDGIVLRPAVLSGADHPPVFAETSARADAHPAPPNHGTRAAEEPETVAAKLARIRAVVENARATAPAEYGAPFAGIEFEPDAPPTPWTEGHPGPKSPDPAAEAPDPSLAESAAELCADTVDDTAVDADSLAPVIVADGGPEPEAAATAEPGGGDAARARLLAALGRPVAAVPGTDAAPLRARARVLKLKREDLAVHWPAMSAQTASMPDKPPVPAKDEARLPDALEAELQAELAAVWAEFGSAPDAPPAESPVETDLPEAQETLPPPAIAAAPENTVDDVPDMPLATDGPLVLDRPLEPETAEALSPASPAEVHPDEPAPGETDAAQQDLLPPAAPTQVEIALQRLWDETNTKLDGVELTRRRASIAHFKAAVAATFADLKSGGGRSAGAEDEHARRPYRQVLAKVVRGNRDNTADTAADETPRLAPLILVSEQRVDMILPDPGKDTTAIRPRRVSAEDDLGGPQGMDPGRDSVTDLGFALYLAERETDGVEGMLVTAAAYLRTERGQEQFARPEVLRLAVGHLAPETSREELLNAFANLLRCGTFRKVRRGEYVLSVPAPEADTPEAELRHA</sequence>
<dbReference type="EMBL" id="WJPO01000006">
    <property type="protein sequence ID" value="MRH20527.1"/>
    <property type="molecule type" value="Genomic_DNA"/>
</dbReference>
<dbReference type="Proteomes" id="UP000466730">
    <property type="component" value="Unassembled WGS sequence"/>
</dbReference>
<evidence type="ECO:0000313" key="2">
    <source>
        <dbReference type="EMBL" id="MRH20527.1"/>
    </source>
</evidence>
<protein>
    <submittedName>
        <fullName evidence="2">Uncharacterized protein</fullName>
    </submittedName>
</protein>
<feature type="region of interest" description="Disordered" evidence="1">
    <location>
        <begin position="345"/>
        <end position="402"/>
    </location>
</feature>
<dbReference type="AlphaFoldDB" id="A0A844BKL2"/>